<organism evidence="2 3">
    <name type="scientific">Diaporthe vaccinii</name>
    <dbReference type="NCBI Taxonomy" id="105482"/>
    <lineage>
        <taxon>Eukaryota</taxon>
        <taxon>Fungi</taxon>
        <taxon>Dikarya</taxon>
        <taxon>Ascomycota</taxon>
        <taxon>Pezizomycotina</taxon>
        <taxon>Sordariomycetes</taxon>
        <taxon>Sordariomycetidae</taxon>
        <taxon>Diaporthales</taxon>
        <taxon>Diaporthaceae</taxon>
        <taxon>Diaporthe</taxon>
        <taxon>Diaporthe eres species complex</taxon>
    </lineage>
</organism>
<comment type="caution">
    <text evidence="2">The sequence shown here is derived from an EMBL/GenBank/DDBJ whole genome shotgun (WGS) entry which is preliminary data.</text>
</comment>
<dbReference type="InterPro" id="IPR057231">
    <property type="entry name" value="DUF7909"/>
</dbReference>
<gene>
    <name evidence="2" type="ORF">FJTKL_03081</name>
</gene>
<keyword evidence="3" id="KW-1185">Reference proteome</keyword>
<feature type="domain" description="DUF7909" evidence="1">
    <location>
        <begin position="45"/>
        <end position="207"/>
    </location>
</feature>
<dbReference type="EMBL" id="JBAWTH010000153">
    <property type="protein sequence ID" value="KAL2274580.1"/>
    <property type="molecule type" value="Genomic_DNA"/>
</dbReference>
<reference evidence="2 3" key="1">
    <citation type="submission" date="2024-03" db="EMBL/GenBank/DDBJ databases">
        <title>A high-quality draft genome sequence of Diaporthe vaccinii, a causative agent of upright dieback and viscid rot disease in cranberry plants.</title>
        <authorList>
            <person name="Sarrasin M."/>
            <person name="Lang B.F."/>
            <person name="Burger G."/>
        </authorList>
    </citation>
    <scope>NUCLEOTIDE SEQUENCE [LARGE SCALE GENOMIC DNA]</scope>
    <source>
        <strain evidence="2 3">IS7</strain>
    </source>
</reference>
<evidence type="ECO:0000313" key="2">
    <source>
        <dbReference type="EMBL" id="KAL2274580.1"/>
    </source>
</evidence>
<protein>
    <recommendedName>
        <fullName evidence="1">DUF7909 domain-containing protein</fullName>
    </recommendedName>
</protein>
<accession>A0ABR4DW31</accession>
<name>A0ABR4DW31_9PEZI</name>
<evidence type="ECO:0000313" key="3">
    <source>
        <dbReference type="Proteomes" id="UP001600888"/>
    </source>
</evidence>
<proteinExistence type="predicted"/>
<evidence type="ECO:0000259" key="1">
    <source>
        <dbReference type="Pfam" id="PF25486"/>
    </source>
</evidence>
<sequence length="208" mass="23413">MIEWFQCVPQTRRGQHLYSQQQSQHKMWPSLSFVLASATAAIACVIPNEPLSNNIPQGFAIQLQNASFPDIHNHFLNIWDWGQGDQHLFVSPAGNSTNELTLVDGVITLPWSPPRRACINGEYEVKDNTTKIFMTDRTDPRAIFNVVYGCNPDTDALQTELHIASRGDLAQGGTVGVRPFNFMYDFRWTPEGTTDRPFTKVTLVVVHP</sequence>
<dbReference type="Pfam" id="PF25486">
    <property type="entry name" value="DUF7909"/>
    <property type="match status" value="1"/>
</dbReference>
<dbReference type="Proteomes" id="UP001600888">
    <property type="component" value="Unassembled WGS sequence"/>
</dbReference>